<dbReference type="Proteomes" id="UP000191200">
    <property type="component" value="Chromosome"/>
</dbReference>
<accession>A0A1J0A519</accession>
<dbReference type="OrthoDB" id="9794863at2"/>
<protein>
    <submittedName>
        <fullName evidence="2">50S ribosomal protein L7</fullName>
    </submittedName>
</protein>
<dbReference type="EMBL" id="CP017267">
    <property type="protein sequence ID" value="APB30999.1"/>
    <property type="molecule type" value="Genomic_DNA"/>
</dbReference>
<proteinExistence type="predicted"/>
<organism evidence="2 3">
    <name type="scientific">Vagococcus teuberi</name>
    <dbReference type="NCBI Taxonomy" id="519472"/>
    <lineage>
        <taxon>Bacteria</taxon>
        <taxon>Bacillati</taxon>
        <taxon>Bacillota</taxon>
        <taxon>Bacilli</taxon>
        <taxon>Lactobacillales</taxon>
        <taxon>Enterococcaceae</taxon>
        <taxon>Vagococcus</taxon>
    </lineage>
</organism>
<dbReference type="KEGG" id="vte:BHY08_03610"/>
<dbReference type="InterPro" id="IPR004038">
    <property type="entry name" value="Ribosomal_eL8/eL30/eS12/Gad45"/>
</dbReference>
<feature type="domain" description="Ribosomal protein eL8/eL30/eS12/Gadd45" evidence="1">
    <location>
        <begin position="8"/>
        <end position="86"/>
    </location>
</feature>
<name>A0A1J0A519_9ENTE</name>
<dbReference type="SUPFAM" id="SSF55315">
    <property type="entry name" value="L30e-like"/>
    <property type="match status" value="1"/>
</dbReference>
<evidence type="ECO:0000313" key="2">
    <source>
        <dbReference type="EMBL" id="APB30999.1"/>
    </source>
</evidence>
<evidence type="ECO:0000313" key="3">
    <source>
        <dbReference type="Proteomes" id="UP000191200"/>
    </source>
</evidence>
<evidence type="ECO:0000259" key="1">
    <source>
        <dbReference type="Pfam" id="PF01248"/>
    </source>
</evidence>
<dbReference type="Pfam" id="PF01248">
    <property type="entry name" value="Ribosomal_L7Ae"/>
    <property type="match status" value="1"/>
</dbReference>
<dbReference type="Gene3D" id="3.30.1330.30">
    <property type="match status" value="1"/>
</dbReference>
<keyword evidence="3" id="KW-1185">Reference proteome</keyword>
<dbReference type="InterPro" id="IPR029064">
    <property type="entry name" value="Ribosomal_eL30-like_sf"/>
</dbReference>
<keyword evidence="2" id="KW-0687">Ribonucleoprotein</keyword>
<sequence>MENKQRFLNLLGLAMKAGKLVTGEETTLQSVRKNTVNLVILASDASENTEKKMRDKCHSYHTKLISPCTSAELSSAIGKNRMIVGVCDTGFSRKMCELMTE</sequence>
<dbReference type="RefSeq" id="WP_071456580.1">
    <property type="nucleotide sequence ID" value="NZ_CABJEN010000003.1"/>
</dbReference>
<dbReference type="AlphaFoldDB" id="A0A1J0A519"/>
<gene>
    <name evidence="2" type="ORF">BHY08_03610</name>
</gene>
<keyword evidence="2" id="KW-0689">Ribosomal protein</keyword>
<reference evidence="2 3" key="1">
    <citation type="submission" date="2016-09" db="EMBL/GenBank/DDBJ databases">
        <title>Vagococcus teuberi sp. nov., isolated from the Malian artisanal sour milk fene.</title>
        <authorList>
            <person name="Wullschleger S."/>
            <person name="Seifert C."/>
            <person name="Baumgartner S."/>
            <person name="Lacroix C."/>
            <person name="Bonfoh B."/>
            <person name="Stevens M.J."/>
            <person name="Meile L."/>
        </authorList>
    </citation>
    <scope>NUCLEOTIDE SEQUENCE [LARGE SCALE GENOMIC DNA]</scope>
    <source>
        <strain evidence="2 3">DSM 21459</strain>
    </source>
</reference>
<dbReference type="GO" id="GO:0005840">
    <property type="term" value="C:ribosome"/>
    <property type="evidence" value="ECO:0007669"/>
    <property type="project" value="UniProtKB-KW"/>
</dbReference>
<dbReference type="STRING" id="519472.BHY08_03610"/>